<dbReference type="AlphaFoldDB" id="A0A9K3CLP7"/>
<accession>A0A9K3CLP7</accession>
<keyword evidence="1" id="KW-1133">Transmembrane helix</keyword>
<keyword evidence="3" id="KW-1185">Reference proteome</keyword>
<dbReference type="Proteomes" id="UP000265618">
    <property type="component" value="Unassembled WGS sequence"/>
</dbReference>
<reference evidence="2 3" key="1">
    <citation type="journal article" date="2018" name="PLoS ONE">
        <title>The draft genome of Kipferlia bialata reveals reductive genome evolution in fornicate parasites.</title>
        <authorList>
            <person name="Tanifuji G."/>
            <person name="Takabayashi S."/>
            <person name="Kume K."/>
            <person name="Takagi M."/>
            <person name="Nakayama T."/>
            <person name="Kamikawa R."/>
            <person name="Inagaki Y."/>
            <person name="Hashimoto T."/>
        </authorList>
    </citation>
    <scope>NUCLEOTIDE SEQUENCE [LARGE SCALE GENOMIC DNA]</scope>
    <source>
        <strain evidence="2">NY0173</strain>
    </source>
</reference>
<evidence type="ECO:0000313" key="2">
    <source>
        <dbReference type="EMBL" id="GIQ79533.1"/>
    </source>
</evidence>
<protein>
    <submittedName>
        <fullName evidence="2">Uncharacterized protein</fullName>
    </submittedName>
</protein>
<keyword evidence="1" id="KW-0812">Transmembrane</keyword>
<sequence length="338" mass="37118">MCGSYLELTSGDNTVSGNAGFNAAYVGHRYVPTDPILYMTEREGTVSTINYYQGAMQDWYVQSDHGLGYISVTCNGDIFQDSLDVYAELISPSGDMTYLPGDPSDAWDMVDGTLDDWSFSYTFPSWLEENAFRMHFYADRDYRGGTGFECDYSMVPYTVLDHYPKDKKGSFDIEMTGDEPFTVKRNVLSVPSSASIDTVSVSCQGETAEGVYFDFAPATCDEDGNILSMIDGVTMEHVTGEVSYDSGVMGYGFDAYVTGCYAVSLQAVGGHAGYPSSVTCQYTMDINHPWTYYMLCIGLPLLVIILVVVGAGAFLGRGPLSMLKAKWHKGEEKVDLLP</sequence>
<organism evidence="2 3">
    <name type="scientific">Kipferlia bialata</name>
    <dbReference type="NCBI Taxonomy" id="797122"/>
    <lineage>
        <taxon>Eukaryota</taxon>
        <taxon>Metamonada</taxon>
        <taxon>Carpediemonas-like organisms</taxon>
        <taxon>Kipferlia</taxon>
    </lineage>
</organism>
<keyword evidence="1" id="KW-0472">Membrane</keyword>
<evidence type="ECO:0000313" key="3">
    <source>
        <dbReference type="Proteomes" id="UP000265618"/>
    </source>
</evidence>
<gene>
    <name evidence="2" type="ORF">KIPB_000187</name>
</gene>
<comment type="caution">
    <text evidence="2">The sequence shown here is derived from an EMBL/GenBank/DDBJ whole genome shotgun (WGS) entry which is preliminary data.</text>
</comment>
<feature type="transmembrane region" description="Helical" evidence="1">
    <location>
        <begin position="290"/>
        <end position="316"/>
    </location>
</feature>
<proteinExistence type="predicted"/>
<name>A0A9K3CLP7_9EUKA</name>
<evidence type="ECO:0000256" key="1">
    <source>
        <dbReference type="SAM" id="Phobius"/>
    </source>
</evidence>
<dbReference type="EMBL" id="BDIP01000019">
    <property type="protein sequence ID" value="GIQ79533.1"/>
    <property type="molecule type" value="Genomic_DNA"/>
</dbReference>